<reference evidence="7" key="1">
    <citation type="submission" date="2025-08" db="UniProtKB">
        <authorList>
            <consortium name="RefSeq"/>
        </authorList>
    </citation>
    <scope>IDENTIFICATION</scope>
    <source>
        <tissue evidence="7">Gonad</tissue>
    </source>
</reference>
<dbReference type="InterPro" id="IPR011604">
    <property type="entry name" value="PDDEXK-like_dom_sf"/>
</dbReference>
<dbReference type="GO" id="GO:0004519">
    <property type="term" value="F:endonuclease activity"/>
    <property type="evidence" value="ECO:0007669"/>
    <property type="project" value="UniProtKB-KW"/>
</dbReference>
<keyword evidence="5" id="KW-0732">Signal</keyword>
<accession>A0A6P4YWH5</accession>
<feature type="signal peptide" evidence="5">
    <location>
        <begin position="1"/>
        <end position="22"/>
    </location>
</feature>
<dbReference type="RefSeq" id="XP_019628688.1">
    <property type="nucleotide sequence ID" value="XM_019773129.1"/>
</dbReference>
<dbReference type="PANTHER" id="PTHR47526:SF3">
    <property type="entry name" value="PHD-TYPE DOMAIN-CONTAINING PROTEIN"/>
    <property type="match status" value="1"/>
</dbReference>
<dbReference type="GO" id="GO:0006281">
    <property type="term" value="P:DNA repair"/>
    <property type="evidence" value="ECO:0007669"/>
    <property type="project" value="UniProtKB-ARBA"/>
</dbReference>
<dbReference type="AlphaFoldDB" id="A0A6P4YWH5"/>
<dbReference type="Gene3D" id="3.90.320.10">
    <property type="match status" value="1"/>
</dbReference>
<dbReference type="KEGG" id="bbel:109473252"/>
<keyword evidence="1" id="KW-0540">Nuclease</keyword>
<feature type="chain" id="PRO_5027895067" evidence="5">
    <location>
        <begin position="23"/>
        <end position="294"/>
    </location>
</feature>
<evidence type="ECO:0000313" key="7">
    <source>
        <dbReference type="RefSeq" id="XP_019628688.1"/>
    </source>
</evidence>
<dbReference type="PANTHER" id="PTHR47526">
    <property type="entry name" value="ATP-DEPENDENT DNA HELICASE"/>
    <property type="match status" value="1"/>
</dbReference>
<evidence type="ECO:0000256" key="2">
    <source>
        <dbReference type="ARBA" id="ARBA00022759"/>
    </source>
</evidence>
<dbReference type="GeneID" id="109473252"/>
<dbReference type="OrthoDB" id="9996869at2759"/>
<evidence type="ECO:0000313" key="6">
    <source>
        <dbReference type="Proteomes" id="UP000515135"/>
    </source>
</evidence>
<keyword evidence="4" id="KW-0269">Exonuclease</keyword>
<dbReference type="Pfam" id="PF01771">
    <property type="entry name" value="Viral_alk_exo"/>
    <property type="match status" value="1"/>
</dbReference>
<keyword evidence="2" id="KW-0255">Endonuclease</keyword>
<evidence type="ECO:0000256" key="1">
    <source>
        <dbReference type="ARBA" id="ARBA00022722"/>
    </source>
</evidence>
<sequence length="294" mass="33543">MLALAINICLLLTSNFHFFAESSFVFSRSSVRYKANSFLKLSLFVCYRKGVGGLGKCTHASGLLFAVEDFTRRGLKNHPTPLACTARLSIWNVPRNDKVEPQPLRRIHIHKIRYGKIPRTATSSQYDPRAEHQRHLDPAKLSTLQDTLRNSLPNSMFHLFHDNIEDNTPETHEPPQPFSDTYDIASEQFQQMIHHRMTSMNISEEQRNTIEQKTRGQSTSSTWMESRKEKLTASNFGPAITCRVEPSKKLHSMLYSNFTTAATAFGNKNEEVAVEKYVKTKRASDPQTWHGSTL</sequence>
<name>A0A6P4YWH5_BRABE</name>
<dbReference type="GO" id="GO:0004527">
    <property type="term" value="F:exonuclease activity"/>
    <property type="evidence" value="ECO:0007669"/>
    <property type="project" value="UniProtKB-KW"/>
</dbReference>
<dbReference type="Proteomes" id="UP000515135">
    <property type="component" value="Unplaced"/>
</dbReference>
<evidence type="ECO:0000256" key="3">
    <source>
        <dbReference type="ARBA" id="ARBA00022801"/>
    </source>
</evidence>
<dbReference type="InterPro" id="IPR011335">
    <property type="entry name" value="Restrct_endonuc-II-like"/>
</dbReference>
<organism evidence="6 7">
    <name type="scientific">Branchiostoma belcheri</name>
    <name type="common">Amphioxus</name>
    <dbReference type="NCBI Taxonomy" id="7741"/>
    <lineage>
        <taxon>Eukaryota</taxon>
        <taxon>Metazoa</taxon>
        <taxon>Chordata</taxon>
        <taxon>Cephalochordata</taxon>
        <taxon>Leptocardii</taxon>
        <taxon>Amphioxiformes</taxon>
        <taxon>Branchiostomatidae</taxon>
        <taxon>Branchiostoma</taxon>
    </lineage>
</organism>
<keyword evidence="6" id="KW-1185">Reference proteome</keyword>
<protein>
    <submittedName>
        <fullName evidence="7">Uncharacterized protein LOC109473252</fullName>
    </submittedName>
</protein>
<proteinExistence type="predicted"/>
<dbReference type="InterPro" id="IPR034720">
    <property type="entry name" value="Viral_alk_exo"/>
</dbReference>
<keyword evidence="3" id="KW-0378">Hydrolase</keyword>
<evidence type="ECO:0000256" key="5">
    <source>
        <dbReference type="SAM" id="SignalP"/>
    </source>
</evidence>
<dbReference type="SUPFAM" id="SSF52980">
    <property type="entry name" value="Restriction endonuclease-like"/>
    <property type="match status" value="1"/>
</dbReference>
<evidence type="ECO:0000256" key="4">
    <source>
        <dbReference type="ARBA" id="ARBA00022839"/>
    </source>
</evidence>
<gene>
    <name evidence="7" type="primary">LOC109473252</name>
</gene>